<dbReference type="Proteomes" id="UP000014760">
    <property type="component" value="Unassembled WGS sequence"/>
</dbReference>
<dbReference type="InterPro" id="IPR050283">
    <property type="entry name" value="E-box_TF_Regulators"/>
</dbReference>
<dbReference type="PANTHER" id="PTHR23349:SF108">
    <property type="entry name" value="BHLH DOMAIN-CONTAINING PROTEIN"/>
    <property type="match status" value="1"/>
</dbReference>
<gene>
    <name evidence="3" type="ORF">CAPTEDRAFT_201484</name>
</gene>
<dbReference type="GO" id="GO:0000981">
    <property type="term" value="F:DNA-binding transcription factor activity, RNA polymerase II-specific"/>
    <property type="evidence" value="ECO:0007669"/>
    <property type="project" value="TreeGrafter"/>
</dbReference>
<organism evidence="3">
    <name type="scientific">Capitella teleta</name>
    <name type="common">Polychaete worm</name>
    <dbReference type="NCBI Taxonomy" id="283909"/>
    <lineage>
        <taxon>Eukaryota</taxon>
        <taxon>Metazoa</taxon>
        <taxon>Spiralia</taxon>
        <taxon>Lophotrochozoa</taxon>
        <taxon>Annelida</taxon>
        <taxon>Polychaeta</taxon>
        <taxon>Sedentaria</taxon>
        <taxon>Scolecida</taxon>
        <taxon>Capitellidae</taxon>
        <taxon>Capitella</taxon>
    </lineage>
</organism>
<keyword evidence="1" id="KW-0238">DNA-binding</keyword>
<evidence type="ECO:0000313" key="3">
    <source>
        <dbReference type="EMBL" id="ELT87395.1"/>
    </source>
</evidence>
<reference evidence="4" key="3">
    <citation type="submission" date="2015-06" db="UniProtKB">
        <authorList>
            <consortium name="EnsemblMetazoa"/>
        </authorList>
    </citation>
    <scope>IDENTIFICATION</scope>
</reference>
<dbReference type="SMART" id="SM00353">
    <property type="entry name" value="HLH"/>
    <property type="match status" value="1"/>
</dbReference>
<dbReference type="PANTHER" id="PTHR23349">
    <property type="entry name" value="BASIC HELIX-LOOP-HELIX TRANSCRIPTION FACTOR, TWIST"/>
    <property type="match status" value="1"/>
</dbReference>
<dbReference type="SUPFAM" id="SSF47459">
    <property type="entry name" value="HLH, helix-loop-helix DNA-binding domain"/>
    <property type="match status" value="1"/>
</dbReference>
<reference evidence="3 5" key="2">
    <citation type="journal article" date="2013" name="Nature">
        <title>Insights into bilaterian evolution from three spiralian genomes.</title>
        <authorList>
            <person name="Simakov O."/>
            <person name="Marletaz F."/>
            <person name="Cho S.J."/>
            <person name="Edsinger-Gonzales E."/>
            <person name="Havlak P."/>
            <person name="Hellsten U."/>
            <person name="Kuo D.H."/>
            <person name="Larsson T."/>
            <person name="Lv J."/>
            <person name="Arendt D."/>
            <person name="Savage R."/>
            <person name="Osoegawa K."/>
            <person name="de Jong P."/>
            <person name="Grimwood J."/>
            <person name="Chapman J.A."/>
            <person name="Shapiro H."/>
            <person name="Aerts A."/>
            <person name="Otillar R.P."/>
            <person name="Terry A.Y."/>
            <person name="Boore J.L."/>
            <person name="Grigoriev I.V."/>
            <person name="Lindberg D.R."/>
            <person name="Seaver E.C."/>
            <person name="Weisblat D.A."/>
            <person name="Putnam N.H."/>
            <person name="Rokhsar D.S."/>
        </authorList>
    </citation>
    <scope>NUCLEOTIDE SEQUENCE</scope>
    <source>
        <strain evidence="3 5">I ESC-2004</strain>
    </source>
</reference>
<dbReference type="AlphaFoldDB" id="R7T7K2"/>
<feature type="domain" description="BHLH" evidence="2">
    <location>
        <begin position="42"/>
        <end position="98"/>
    </location>
</feature>
<evidence type="ECO:0000313" key="4">
    <source>
        <dbReference type="EnsemblMetazoa" id="CapteP201484"/>
    </source>
</evidence>
<accession>R7T7K2</accession>
<dbReference type="STRING" id="283909.R7T7K2"/>
<evidence type="ECO:0000259" key="2">
    <source>
        <dbReference type="PROSITE" id="PS50888"/>
    </source>
</evidence>
<evidence type="ECO:0000256" key="1">
    <source>
        <dbReference type="ARBA" id="ARBA00023125"/>
    </source>
</evidence>
<dbReference type="EMBL" id="AMQN01034267">
    <property type="status" value="NOT_ANNOTATED_CDS"/>
    <property type="molecule type" value="Genomic_DNA"/>
</dbReference>
<dbReference type="GO" id="GO:0046983">
    <property type="term" value="F:protein dimerization activity"/>
    <property type="evidence" value="ECO:0007669"/>
    <property type="project" value="InterPro"/>
</dbReference>
<evidence type="ECO:0000313" key="5">
    <source>
        <dbReference type="Proteomes" id="UP000014760"/>
    </source>
</evidence>
<dbReference type="OrthoDB" id="6241467at2759"/>
<dbReference type="InterPro" id="IPR036638">
    <property type="entry name" value="HLH_DNA-bd_sf"/>
</dbReference>
<reference evidence="5" key="1">
    <citation type="submission" date="2012-12" db="EMBL/GenBank/DDBJ databases">
        <authorList>
            <person name="Hellsten U."/>
            <person name="Grimwood J."/>
            <person name="Chapman J.A."/>
            <person name="Shapiro H."/>
            <person name="Aerts A."/>
            <person name="Otillar R.P."/>
            <person name="Terry A.Y."/>
            <person name="Boore J.L."/>
            <person name="Simakov O."/>
            <person name="Marletaz F."/>
            <person name="Cho S.-J."/>
            <person name="Edsinger-Gonzales E."/>
            <person name="Havlak P."/>
            <person name="Kuo D.-H."/>
            <person name="Larsson T."/>
            <person name="Lv J."/>
            <person name="Arendt D."/>
            <person name="Savage R."/>
            <person name="Osoegawa K."/>
            <person name="de Jong P."/>
            <person name="Lindberg D.R."/>
            <person name="Seaver E.C."/>
            <person name="Weisblat D.A."/>
            <person name="Putnam N.H."/>
            <person name="Grigoriev I.V."/>
            <person name="Rokhsar D.S."/>
        </authorList>
    </citation>
    <scope>NUCLEOTIDE SEQUENCE</scope>
    <source>
        <strain evidence="5">I ESC-2004</strain>
    </source>
</reference>
<sequence>MSPFREITDAHRSLDDLNLKSCRFEKKKRKRLHIPHEQLPVGVVTRRNARERSRIQAVNSEFENLRQKIPELCSGGSKSKRVSKERILQEAMNYIHELRTLLTRGATEGPPVYHAEINQMSTTRPSCHSSETEFSMAQHDGYNHPQMTNIDAFSNDITVLSREYWDSKIGFSTFLTYI</sequence>
<protein>
    <recommendedName>
        <fullName evidence="2">BHLH domain-containing protein</fullName>
    </recommendedName>
</protein>
<name>R7T7K2_CAPTE</name>
<proteinExistence type="predicted"/>
<dbReference type="GO" id="GO:0032502">
    <property type="term" value="P:developmental process"/>
    <property type="evidence" value="ECO:0007669"/>
    <property type="project" value="TreeGrafter"/>
</dbReference>
<dbReference type="Pfam" id="PF00010">
    <property type="entry name" value="HLH"/>
    <property type="match status" value="1"/>
</dbReference>
<dbReference type="EnsemblMetazoa" id="CapteT201484">
    <property type="protein sequence ID" value="CapteP201484"/>
    <property type="gene ID" value="CapteG201484"/>
</dbReference>
<dbReference type="EMBL" id="KB312340">
    <property type="protein sequence ID" value="ELT87395.1"/>
    <property type="molecule type" value="Genomic_DNA"/>
</dbReference>
<keyword evidence="5" id="KW-1185">Reference proteome</keyword>
<dbReference type="GO" id="GO:0000977">
    <property type="term" value="F:RNA polymerase II transcription regulatory region sequence-specific DNA binding"/>
    <property type="evidence" value="ECO:0007669"/>
    <property type="project" value="TreeGrafter"/>
</dbReference>
<dbReference type="PROSITE" id="PS50888">
    <property type="entry name" value="BHLH"/>
    <property type="match status" value="1"/>
</dbReference>
<dbReference type="Gene3D" id="4.10.280.10">
    <property type="entry name" value="Helix-loop-helix DNA-binding domain"/>
    <property type="match status" value="1"/>
</dbReference>
<dbReference type="CDD" id="cd11418">
    <property type="entry name" value="bHLH_TS_ASCL"/>
    <property type="match status" value="1"/>
</dbReference>
<dbReference type="InterPro" id="IPR011598">
    <property type="entry name" value="bHLH_dom"/>
</dbReference>
<dbReference type="HOGENOM" id="CLU_1512049_0_0_1"/>